<sequence length="359" mass="39076">MWQGSRQMARQHDADAAPETGLGGLRAAGMTADRMQRARAAHAGRATARRASGWLAVVAAGVLLAGCAATDKDPTTNWTAEQLYADAKADLDAGNWTSAIKGMERLESRYPFGSYAQQAQLDIAWAHYKEGDRAEALSAIDRFIRLHPAHERLDYAYYLKGLVNFSNGTGLIARWAGQDASERDLAATREAYDAFQQVVNRFPQSRYREDSIARMRSLVNSMASGEVHVARFYLSRGAYVASANRAQGVLSSYQGTPATEDALNILATSYDRLNLPDLRDDTVRVLARTWPQSAYLKNFPKPKDPDPNTVRPADANMAPLQTAPLIPDLPESLRQNPDLGGSDSGSAPAPNPMQGVPGI</sequence>
<keyword evidence="4 6" id="KW-0998">Cell outer membrane</keyword>
<dbReference type="InterPro" id="IPR011990">
    <property type="entry name" value="TPR-like_helical_dom_sf"/>
</dbReference>
<gene>
    <name evidence="9" type="primary">yfiO</name>
    <name evidence="6" type="synonym">bamD</name>
    <name evidence="9" type="ORF">HMPREF0551_0781</name>
</gene>
<keyword evidence="5 9" id="KW-0449">Lipoprotein</keyword>
<name>E7RWB8_9BURK</name>
<dbReference type="HAMAP" id="MF_00922">
    <property type="entry name" value="OM_assembly_BamD"/>
    <property type="match status" value="1"/>
</dbReference>
<dbReference type="PANTHER" id="PTHR37423:SF1">
    <property type="entry name" value="OUTER MEMBRANE PROTEIN ASSEMBLY FACTOR BAMD"/>
    <property type="match status" value="1"/>
</dbReference>
<feature type="domain" description="Outer membrane lipoprotein BamD-like" evidence="8">
    <location>
        <begin position="79"/>
        <end position="281"/>
    </location>
</feature>
<evidence type="ECO:0000313" key="10">
    <source>
        <dbReference type="Proteomes" id="UP000011021"/>
    </source>
</evidence>
<evidence type="ECO:0000256" key="6">
    <source>
        <dbReference type="HAMAP-Rule" id="MF_00922"/>
    </source>
</evidence>
<evidence type="ECO:0000256" key="2">
    <source>
        <dbReference type="ARBA" id="ARBA00023136"/>
    </source>
</evidence>
<dbReference type="NCBIfam" id="TIGR03302">
    <property type="entry name" value="OM_YfiO"/>
    <property type="match status" value="1"/>
</dbReference>
<protein>
    <recommendedName>
        <fullName evidence="6">Outer membrane protein assembly factor BamD</fullName>
    </recommendedName>
</protein>
<proteinExistence type="inferred from homology"/>
<keyword evidence="1 6" id="KW-0732">Signal</keyword>
<evidence type="ECO:0000256" key="4">
    <source>
        <dbReference type="ARBA" id="ARBA00023237"/>
    </source>
</evidence>
<dbReference type="Gene3D" id="1.25.40.10">
    <property type="entry name" value="Tetratricopeptide repeat domain"/>
    <property type="match status" value="1"/>
</dbReference>
<dbReference type="Proteomes" id="UP000011021">
    <property type="component" value="Unassembled WGS sequence"/>
</dbReference>
<dbReference type="HOGENOM" id="CLU_065982_0_1_4"/>
<dbReference type="SUPFAM" id="SSF48452">
    <property type="entry name" value="TPR-like"/>
    <property type="match status" value="1"/>
</dbReference>
<dbReference type="AlphaFoldDB" id="E7RWB8"/>
<organism evidence="9 10">
    <name type="scientific">Lautropia mirabilis ATCC 51599</name>
    <dbReference type="NCBI Taxonomy" id="887898"/>
    <lineage>
        <taxon>Bacteria</taxon>
        <taxon>Pseudomonadati</taxon>
        <taxon>Pseudomonadota</taxon>
        <taxon>Betaproteobacteria</taxon>
        <taxon>Burkholderiales</taxon>
        <taxon>Burkholderiaceae</taxon>
        <taxon>Lautropia</taxon>
    </lineage>
</organism>
<evidence type="ECO:0000256" key="3">
    <source>
        <dbReference type="ARBA" id="ARBA00023139"/>
    </source>
</evidence>
<evidence type="ECO:0000313" key="9">
    <source>
        <dbReference type="EMBL" id="EFV95293.1"/>
    </source>
</evidence>
<dbReference type="GO" id="GO:0043165">
    <property type="term" value="P:Gram-negative-bacterium-type cell outer membrane assembly"/>
    <property type="evidence" value="ECO:0007669"/>
    <property type="project" value="UniProtKB-UniRule"/>
</dbReference>
<dbReference type="STRING" id="887898.HMPREF0551_0781"/>
<feature type="region of interest" description="Disordered" evidence="7">
    <location>
        <begin position="1"/>
        <end position="23"/>
    </location>
</feature>
<dbReference type="Pfam" id="PF13525">
    <property type="entry name" value="YfiO"/>
    <property type="match status" value="1"/>
</dbReference>
<accession>E7RWB8</accession>
<keyword evidence="2 6" id="KW-0472">Membrane</keyword>
<comment type="caution">
    <text evidence="9">The sequence shown here is derived from an EMBL/GenBank/DDBJ whole genome shotgun (WGS) entry which is preliminary data.</text>
</comment>
<dbReference type="GO" id="GO:0051205">
    <property type="term" value="P:protein insertion into membrane"/>
    <property type="evidence" value="ECO:0007669"/>
    <property type="project" value="UniProtKB-UniRule"/>
</dbReference>
<keyword evidence="10" id="KW-1185">Reference proteome</keyword>
<dbReference type="CDD" id="cd15830">
    <property type="entry name" value="BamD"/>
    <property type="match status" value="1"/>
</dbReference>
<reference evidence="9 10" key="1">
    <citation type="submission" date="2010-12" db="EMBL/GenBank/DDBJ databases">
        <authorList>
            <person name="Muzny D."/>
            <person name="Qin X."/>
            <person name="Deng J."/>
            <person name="Jiang H."/>
            <person name="Liu Y."/>
            <person name="Qu J."/>
            <person name="Song X.-Z."/>
            <person name="Zhang L."/>
            <person name="Thornton R."/>
            <person name="Coyle M."/>
            <person name="Francisco L."/>
            <person name="Jackson L."/>
            <person name="Javaid M."/>
            <person name="Korchina V."/>
            <person name="Kovar C."/>
            <person name="Mata R."/>
            <person name="Mathew T."/>
            <person name="Ngo R."/>
            <person name="Nguyen L."/>
            <person name="Nguyen N."/>
            <person name="Okwuonu G."/>
            <person name="Ongeri F."/>
            <person name="Pham C."/>
            <person name="Simmons D."/>
            <person name="Wilczek-Boney K."/>
            <person name="Hale W."/>
            <person name="Jakkamsetti A."/>
            <person name="Pham P."/>
            <person name="Ruth R."/>
            <person name="San Lucas F."/>
            <person name="Warren J."/>
            <person name="Zhang J."/>
            <person name="Zhao Z."/>
            <person name="Zhou C."/>
            <person name="Zhu D."/>
            <person name="Lee S."/>
            <person name="Bess C."/>
            <person name="Blankenburg K."/>
            <person name="Forbes L."/>
            <person name="Fu Q."/>
            <person name="Gubbala S."/>
            <person name="Hirani K."/>
            <person name="Jayaseelan J.C."/>
            <person name="Lara F."/>
            <person name="Munidasa M."/>
            <person name="Palculict T."/>
            <person name="Patil S."/>
            <person name="Pu L.-L."/>
            <person name="Saada N."/>
            <person name="Tang L."/>
            <person name="Weissenberger G."/>
            <person name="Zhu Y."/>
            <person name="Hemphill L."/>
            <person name="Shang Y."/>
            <person name="Youmans B."/>
            <person name="Ayvaz T."/>
            <person name="Ross M."/>
            <person name="Santibanez J."/>
            <person name="Aqrawi P."/>
            <person name="Gross S."/>
            <person name="Joshi V."/>
            <person name="Fowler G."/>
            <person name="Nazareth L."/>
            <person name="Reid J."/>
            <person name="Worley K."/>
            <person name="Petrosino J."/>
            <person name="Highlander S."/>
            <person name="Gibbs R."/>
        </authorList>
    </citation>
    <scope>NUCLEOTIDE SEQUENCE [LARGE SCALE GENOMIC DNA]</scope>
    <source>
        <strain evidence="9 10">ATCC 51599</strain>
    </source>
</reference>
<evidence type="ECO:0000256" key="1">
    <source>
        <dbReference type="ARBA" id="ARBA00022729"/>
    </source>
</evidence>
<evidence type="ECO:0000259" key="8">
    <source>
        <dbReference type="Pfam" id="PF13525"/>
    </source>
</evidence>
<comment type="subunit">
    <text evidence="6">Part of the Bam complex.</text>
</comment>
<feature type="region of interest" description="Disordered" evidence="7">
    <location>
        <begin position="297"/>
        <end position="359"/>
    </location>
</feature>
<evidence type="ECO:0000256" key="7">
    <source>
        <dbReference type="SAM" id="MobiDB-lite"/>
    </source>
</evidence>
<dbReference type="PANTHER" id="PTHR37423">
    <property type="entry name" value="SOLUBLE LYTIC MUREIN TRANSGLYCOSYLASE-RELATED"/>
    <property type="match status" value="1"/>
</dbReference>
<comment type="subcellular location">
    <subcellularLocation>
        <location evidence="6">Cell outer membrane</location>
    </subcellularLocation>
</comment>
<dbReference type="EMBL" id="AEQP01000003">
    <property type="protein sequence ID" value="EFV95293.1"/>
    <property type="molecule type" value="Genomic_DNA"/>
</dbReference>
<comment type="function">
    <text evidence="6">Part of the outer membrane protein assembly complex, which is involved in assembly and insertion of beta-barrel proteins into the outer membrane.</text>
</comment>
<dbReference type="InterPro" id="IPR017689">
    <property type="entry name" value="BamD"/>
</dbReference>
<comment type="similarity">
    <text evidence="6">Belongs to the BamD family.</text>
</comment>
<keyword evidence="3" id="KW-0564">Palmitate</keyword>
<dbReference type="eggNOG" id="COG4105">
    <property type="taxonomic scope" value="Bacteria"/>
</dbReference>
<dbReference type="InterPro" id="IPR039565">
    <property type="entry name" value="BamD-like"/>
</dbReference>
<dbReference type="GO" id="GO:1990063">
    <property type="term" value="C:Bam protein complex"/>
    <property type="evidence" value="ECO:0007669"/>
    <property type="project" value="TreeGrafter"/>
</dbReference>
<evidence type="ECO:0000256" key="5">
    <source>
        <dbReference type="ARBA" id="ARBA00023288"/>
    </source>
</evidence>